<dbReference type="GeneID" id="101847732"/>
<keyword evidence="3" id="KW-0812">Transmembrane</keyword>
<dbReference type="InterPro" id="IPR026298">
    <property type="entry name" value="Bcl-2_fam"/>
</dbReference>
<feature type="transmembrane region" description="Helical" evidence="3">
    <location>
        <begin position="206"/>
        <end position="223"/>
    </location>
</feature>
<evidence type="ECO:0000313" key="6">
    <source>
        <dbReference type="RefSeq" id="XP_005100743.1"/>
    </source>
</evidence>
<dbReference type="Pfam" id="PF00452">
    <property type="entry name" value="Bcl-2"/>
    <property type="match status" value="1"/>
</dbReference>
<protein>
    <submittedName>
        <fullName evidence="6">Apoptosis regulator BAX</fullName>
    </submittedName>
</protein>
<accession>A0ABM0JSX3</accession>
<keyword evidence="2" id="KW-0053">Apoptosis</keyword>
<gene>
    <name evidence="6" type="primary">LOC101847732</name>
</gene>
<evidence type="ECO:0000256" key="1">
    <source>
        <dbReference type="ARBA" id="ARBA00009458"/>
    </source>
</evidence>
<name>A0ABM0JSX3_APLCA</name>
<reference evidence="6" key="1">
    <citation type="submission" date="2025-08" db="UniProtKB">
        <authorList>
            <consortium name="RefSeq"/>
        </authorList>
    </citation>
    <scope>IDENTIFICATION</scope>
</reference>
<dbReference type="SUPFAM" id="SSF56854">
    <property type="entry name" value="Bcl-2 inhibitors of programmed cell death"/>
    <property type="match status" value="1"/>
</dbReference>
<sequence>MEPSVQRSLSQRRDSGVSLNKLVIPPLDTSQEVIVVPSGIPRDKHEEVVEEGRELFTNFVSSEIQRVPNFSYEDIPLRTPPGYKDPLWAKTGRDLRLMADDFSKTRGRAQVQRRAEQVGTDVTFEQFHDLLSQIFCEGGITRERIVVLFFFCSDVAIQALRAGKNLFMTFLNWSLTFISEKICTWVYQHGGWGQVVAKPFNSVNKFFLWAAVVGCLFLLFRYYRKKLL</sequence>
<proteinExistence type="inferred from homology"/>
<keyword evidence="3" id="KW-1133">Transmembrane helix</keyword>
<dbReference type="Gene3D" id="1.10.437.10">
    <property type="entry name" value="Blc2-like"/>
    <property type="match status" value="1"/>
</dbReference>
<evidence type="ECO:0000256" key="2">
    <source>
        <dbReference type="ARBA" id="ARBA00022703"/>
    </source>
</evidence>
<comment type="similarity">
    <text evidence="1">Belongs to the Bcl-2 family.</text>
</comment>
<feature type="domain" description="Bcl-2 Bcl-2 homology region 1-3" evidence="4">
    <location>
        <begin position="95"/>
        <end position="192"/>
    </location>
</feature>
<evidence type="ECO:0000256" key="3">
    <source>
        <dbReference type="SAM" id="Phobius"/>
    </source>
</evidence>
<dbReference type="PROSITE" id="PS50062">
    <property type="entry name" value="BCL2_FAMILY"/>
    <property type="match status" value="1"/>
</dbReference>
<dbReference type="PANTHER" id="PTHR11256">
    <property type="entry name" value="BCL-2 RELATED"/>
    <property type="match status" value="1"/>
</dbReference>
<dbReference type="PANTHER" id="PTHR11256:SF21">
    <property type="entry name" value="BCL-2 BCL-2 HOMOLOGY REGION 1-3 DOMAIN-CONTAINING PROTEIN"/>
    <property type="match status" value="1"/>
</dbReference>
<dbReference type="InterPro" id="IPR002475">
    <property type="entry name" value="Bcl2-like"/>
</dbReference>
<dbReference type="InterPro" id="IPR036834">
    <property type="entry name" value="Bcl-2-like_sf"/>
</dbReference>
<keyword evidence="5" id="KW-1185">Reference proteome</keyword>
<keyword evidence="3" id="KW-0472">Membrane</keyword>
<organism evidence="5 6">
    <name type="scientific">Aplysia californica</name>
    <name type="common">California sea hare</name>
    <dbReference type="NCBI Taxonomy" id="6500"/>
    <lineage>
        <taxon>Eukaryota</taxon>
        <taxon>Metazoa</taxon>
        <taxon>Spiralia</taxon>
        <taxon>Lophotrochozoa</taxon>
        <taxon>Mollusca</taxon>
        <taxon>Gastropoda</taxon>
        <taxon>Heterobranchia</taxon>
        <taxon>Euthyneura</taxon>
        <taxon>Tectipleura</taxon>
        <taxon>Aplysiida</taxon>
        <taxon>Aplysioidea</taxon>
        <taxon>Aplysiidae</taxon>
        <taxon>Aplysia</taxon>
    </lineage>
</organism>
<dbReference type="InterPro" id="IPR046371">
    <property type="entry name" value="Bcl-2_BH1-3"/>
</dbReference>
<evidence type="ECO:0000313" key="5">
    <source>
        <dbReference type="Proteomes" id="UP000694888"/>
    </source>
</evidence>
<evidence type="ECO:0000259" key="4">
    <source>
        <dbReference type="Pfam" id="PF00452"/>
    </source>
</evidence>
<dbReference type="Proteomes" id="UP000694888">
    <property type="component" value="Unplaced"/>
</dbReference>
<dbReference type="RefSeq" id="XP_005100743.1">
    <property type="nucleotide sequence ID" value="XM_005100686.3"/>
</dbReference>